<dbReference type="EMBL" id="CAEZWR010000014">
    <property type="protein sequence ID" value="CAB4655760.1"/>
    <property type="molecule type" value="Genomic_DNA"/>
</dbReference>
<name>A0A6J6L1D3_9ZZZZ</name>
<dbReference type="AlphaFoldDB" id="A0A6J6L1D3"/>
<evidence type="ECO:0000313" key="1">
    <source>
        <dbReference type="EMBL" id="CAB4655760.1"/>
    </source>
</evidence>
<sequence>MVALFAAALSSTDTSTRVAAPAFATGAVEFGRTVIIGVPAETFDCTTVAPPKILCVAVRSGAIPIASVMMPELVRTAKRAATSLPSGDDPINTAIGD</sequence>
<proteinExistence type="predicted"/>
<gene>
    <name evidence="1" type="ORF">UFOPK2282_00212</name>
</gene>
<reference evidence="1" key="1">
    <citation type="submission" date="2020-05" db="EMBL/GenBank/DDBJ databases">
        <authorList>
            <person name="Chiriac C."/>
            <person name="Salcher M."/>
            <person name="Ghai R."/>
            <person name="Kavagutti S V."/>
        </authorList>
    </citation>
    <scope>NUCLEOTIDE SEQUENCE</scope>
</reference>
<accession>A0A6J6L1D3</accession>
<protein>
    <submittedName>
        <fullName evidence="1">Unannotated protein</fullName>
    </submittedName>
</protein>
<organism evidence="1">
    <name type="scientific">freshwater metagenome</name>
    <dbReference type="NCBI Taxonomy" id="449393"/>
    <lineage>
        <taxon>unclassified sequences</taxon>
        <taxon>metagenomes</taxon>
        <taxon>ecological metagenomes</taxon>
    </lineage>
</organism>